<dbReference type="EMBL" id="DXGH01000004">
    <property type="protein sequence ID" value="HIW80066.1"/>
    <property type="molecule type" value="Genomic_DNA"/>
</dbReference>
<dbReference type="Pfam" id="PF11007">
    <property type="entry name" value="CotJA"/>
    <property type="match status" value="1"/>
</dbReference>
<accession>A0A9D1R4N6</accession>
<dbReference type="Proteomes" id="UP000824265">
    <property type="component" value="Unassembled WGS sequence"/>
</dbReference>
<comment type="caution">
    <text evidence="1">The sequence shown here is derived from an EMBL/GenBank/DDBJ whole genome shotgun (WGS) entry which is preliminary data.</text>
</comment>
<dbReference type="RefSeq" id="WP_318705662.1">
    <property type="nucleotide sequence ID" value="NZ_CALWMU010000009.1"/>
</dbReference>
<gene>
    <name evidence="1" type="ORF">H9742_00830</name>
</gene>
<proteinExistence type="predicted"/>
<reference evidence="1" key="1">
    <citation type="journal article" date="2021" name="PeerJ">
        <title>Extensive microbial diversity within the chicken gut microbiome revealed by metagenomics and culture.</title>
        <authorList>
            <person name="Gilroy R."/>
            <person name="Ravi A."/>
            <person name="Getino M."/>
            <person name="Pursley I."/>
            <person name="Horton D.L."/>
            <person name="Alikhan N.F."/>
            <person name="Baker D."/>
            <person name="Gharbi K."/>
            <person name="Hall N."/>
            <person name="Watson M."/>
            <person name="Adriaenssens E.M."/>
            <person name="Foster-Nyarko E."/>
            <person name="Jarju S."/>
            <person name="Secka A."/>
            <person name="Antonio M."/>
            <person name="Oren A."/>
            <person name="Chaudhuri R.R."/>
            <person name="La Ragione R."/>
            <person name="Hildebrand F."/>
            <person name="Pallen M.J."/>
        </authorList>
    </citation>
    <scope>NUCLEOTIDE SEQUENCE</scope>
    <source>
        <strain evidence="1">CHK195-6426</strain>
    </source>
</reference>
<organism evidence="1 2">
    <name type="scientific">Candidatus Acetatifactor stercoripullorum</name>
    <dbReference type="NCBI Taxonomy" id="2838414"/>
    <lineage>
        <taxon>Bacteria</taxon>
        <taxon>Bacillati</taxon>
        <taxon>Bacillota</taxon>
        <taxon>Clostridia</taxon>
        <taxon>Lachnospirales</taxon>
        <taxon>Lachnospiraceae</taxon>
        <taxon>Acetatifactor</taxon>
    </lineage>
</organism>
<dbReference type="InterPro" id="IPR020256">
    <property type="entry name" value="Spore_coat_CotJA"/>
</dbReference>
<sequence length="56" mass="6816">MQDYSFDERFDRYPIAMAYVPWQHFEKMYDDLDKAFKIGTIFPELNKPFTGRRCVS</sequence>
<evidence type="ECO:0000313" key="1">
    <source>
        <dbReference type="EMBL" id="HIW80066.1"/>
    </source>
</evidence>
<evidence type="ECO:0000313" key="2">
    <source>
        <dbReference type="Proteomes" id="UP000824265"/>
    </source>
</evidence>
<dbReference type="AlphaFoldDB" id="A0A9D1R4N6"/>
<reference evidence="1" key="2">
    <citation type="submission" date="2021-04" db="EMBL/GenBank/DDBJ databases">
        <authorList>
            <person name="Gilroy R."/>
        </authorList>
    </citation>
    <scope>NUCLEOTIDE SEQUENCE</scope>
    <source>
        <strain evidence="1">CHK195-6426</strain>
    </source>
</reference>
<protein>
    <submittedName>
        <fullName evidence="1">Spore coat associated protein CotJA</fullName>
    </submittedName>
</protein>
<name>A0A9D1R4N6_9FIRM</name>